<name>A0ABD2VUE8_9HYME</name>
<dbReference type="AlphaFoldDB" id="A0ABD2VUE8"/>
<feature type="compositionally biased region" description="Basic and acidic residues" evidence="1">
    <location>
        <begin position="114"/>
        <end position="124"/>
    </location>
</feature>
<evidence type="ECO:0000256" key="1">
    <source>
        <dbReference type="SAM" id="MobiDB-lite"/>
    </source>
</evidence>
<dbReference type="Proteomes" id="UP001627154">
    <property type="component" value="Unassembled WGS sequence"/>
</dbReference>
<organism evidence="2 3">
    <name type="scientific">Trichogramma kaykai</name>
    <dbReference type="NCBI Taxonomy" id="54128"/>
    <lineage>
        <taxon>Eukaryota</taxon>
        <taxon>Metazoa</taxon>
        <taxon>Ecdysozoa</taxon>
        <taxon>Arthropoda</taxon>
        <taxon>Hexapoda</taxon>
        <taxon>Insecta</taxon>
        <taxon>Pterygota</taxon>
        <taxon>Neoptera</taxon>
        <taxon>Endopterygota</taxon>
        <taxon>Hymenoptera</taxon>
        <taxon>Apocrita</taxon>
        <taxon>Proctotrupomorpha</taxon>
        <taxon>Chalcidoidea</taxon>
        <taxon>Trichogrammatidae</taxon>
        <taxon>Trichogramma</taxon>
    </lineage>
</organism>
<evidence type="ECO:0000313" key="3">
    <source>
        <dbReference type="Proteomes" id="UP001627154"/>
    </source>
</evidence>
<dbReference type="EMBL" id="JBJJXI010000175">
    <property type="protein sequence ID" value="KAL3384351.1"/>
    <property type="molecule type" value="Genomic_DNA"/>
</dbReference>
<feature type="region of interest" description="Disordered" evidence="1">
    <location>
        <begin position="62"/>
        <end position="140"/>
    </location>
</feature>
<sequence>MTLIERKQRKIHLGTSVLDKSEQKKILKRDYTRNKREILAEKRAKRLAILEKKNIEKRQELAIKRNNAGSARTREMRSNGPKKKPVQSSPYFLRQRKPNSPVVPSPINLLLEQNSKKETPEVDQRNVGPENSETDTCDDSMDIENDPSFANGCEIVASKNDKSTENDTCSENDNKLIISLNEKIATTRFREQKLRRIVGRLEKVMKQKDLLISQWRNKCSKLRKGFAMIREEEITIKMSKMCMMF</sequence>
<comment type="caution">
    <text evidence="2">The sequence shown here is derived from an EMBL/GenBank/DDBJ whole genome shotgun (WGS) entry which is preliminary data.</text>
</comment>
<gene>
    <name evidence="2" type="ORF">TKK_019945</name>
</gene>
<proteinExistence type="predicted"/>
<accession>A0ABD2VUE8</accession>
<protein>
    <submittedName>
        <fullName evidence="2">Uncharacterized protein</fullName>
    </submittedName>
</protein>
<evidence type="ECO:0000313" key="2">
    <source>
        <dbReference type="EMBL" id="KAL3384351.1"/>
    </source>
</evidence>
<reference evidence="2 3" key="1">
    <citation type="journal article" date="2024" name="bioRxiv">
        <title>A reference genome for Trichogramma kaykai: A tiny desert-dwelling parasitoid wasp with competing sex-ratio distorters.</title>
        <authorList>
            <person name="Culotta J."/>
            <person name="Lindsey A.R."/>
        </authorList>
    </citation>
    <scope>NUCLEOTIDE SEQUENCE [LARGE SCALE GENOMIC DNA]</scope>
    <source>
        <strain evidence="2 3">KSX58</strain>
    </source>
</reference>
<keyword evidence="3" id="KW-1185">Reference proteome</keyword>